<evidence type="ECO:0008006" key="6">
    <source>
        <dbReference type="Google" id="ProtNLM"/>
    </source>
</evidence>
<evidence type="ECO:0000256" key="2">
    <source>
        <dbReference type="ARBA" id="ARBA00022490"/>
    </source>
</evidence>
<protein>
    <recommendedName>
        <fullName evidence="6">Dynactin subunit 2</fullName>
    </recommendedName>
</protein>
<dbReference type="InParanoid" id="A0A0G4FBR7"/>
<feature type="region of interest" description="Disordered" evidence="3">
    <location>
        <begin position="24"/>
        <end position="60"/>
    </location>
</feature>
<dbReference type="STRING" id="1169540.A0A0G4FBR7"/>
<evidence type="ECO:0000256" key="1">
    <source>
        <dbReference type="ARBA" id="ARBA00004496"/>
    </source>
</evidence>
<evidence type="ECO:0000256" key="3">
    <source>
        <dbReference type="SAM" id="MobiDB-lite"/>
    </source>
</evidence>
<reference evidence="4 5" key="1">
    <citation type="submission" date="2014-11" db="EMBL/GenBank/DDBJ databases">
        <authorList>
            <person name="Zhu J."/>
            <person name="Qi W."/>
            <person name="Song R."/>
        </authorList>
    </citation>
    <scope>NUCLEOTIDE SEQUENCE [LARGE SCALE GENOMIC DNA]</scope>
</reference>
<keyword evidence="5" id="KW-1185">Reference proteome</keyword>
<comment type="subcellular location">
    <subcellularLocation>
        <location evidence="1">Cytoplasm</location>
    </subcellularLocation>
</comment>
<dbReference type="EMBL" id="CDMY01000400">
    <property type="protein sequence ID" value="CEM10075.1"/>
    <property type="molecule type" value="Genomic_DNA"/>
</dbReference>
<dbReference type="AlphaFoldDB" id="A0A0G4FBR7"/>
<sequence>MSAPPAPPAAAAVKDVYEYIPEPKPAPGTTGVPNVPSSGLGYTLRGAGAREKDRDKEELDVASLKPEKAYETFKGKKYEVTIPQAGAMGTFLRQQPRSEYESVGGLGGALKDFETPLQRTQRLQAEVSELLEYVTNEINLGRGNELRALFEGAGDPAAIKEELKTLEGQLSTLLNDEKVKAELIGSSDPSYKLPAGEADLFNSVMQQLSALKTTSAATADKDKEKKKDGESRMVYEVYYDPNERPLVETSKLIGLESRLSELEKQIGVEAQSQLPFPDVQSGIYDLNERLSLLDANKLDAIGRRTQALMSELEMVLRKKAEITSAALTDDDQKVQELFLMSQRWKIATAGLPYIVVRLKSLKALHQHSGSFATRISVLESNQTELQKQLDATSAALTTVSKSLQDSLKTFTENIDKMHTRIAELQKKK</sequence>
<dbReference type="GO" id="GO:0005737">
    <property type="term" value="C:cytoplasm"/>
    <property type="evidence" value="ECO:0007669"/>
    <property type="project" value="UniProtKB-SubCell"/>
</dbReference>
<dbReference type="GO" id="GO:0007017">
    <property type="term" value="P:microtubule-based process"/>
    <property type="evidence" value="ECO:0007669"/>
    <property type="project" value="InterPro"/>
</dbReference>
<keyword evidence="2" id="KW-0963">Cytoplasm</keyword>
<dbReference type="GO" id="GO:0005869">
    <property type="term" value="C:dynactin complex"/>
    <property type="evidence" value="ECO:0007669"/>
    <property type="project" value="InterPro"/>
</dbReference>
<organism evidence="4 5">
    <name type="scientific">Vitrella brassicaformis (strain CCMP3155)</name>
    <dbReference type="NCBI Taxonomy" id="1169540"/>
    <lineage>
        <taxon>Eukaryota</taxon>
        <taxon>Sar</taxon>
        <taxon>Alveolata</taxon>
        <taxon>Colpodellida</taxon>
        <taxon>Vitrellaceae</taxon>
        <taxon>Vitrella</taxon>
    </lineage>
</organism>
<dbReference type="OMA" id="YEVYCVP"/>
<accession>A0A0G4FBR7</accession>
<feature type="compositionally biased region" description="Basic and acidic residues" evidence="3">
    <location>
        <begin position="48"/>
        <end position="60"/>
    </location>
</feature>
<evidence type="ECO:0000313" key="5">
    <source>
        <dbReference type="Proteomes" id="UP000041254"/>
    </source>
</evidence>
<dbReference type="PANTHER" id="PTHR15346">
    <property type="entry name" value="DYNACTIN SUBUNIT"/>
    <property type="match status" value="1"/>
</dbReference>
<name>A0A0G4FBR7_VITBC</name>
<dbReference type="PhylomeDB" id="A0A0G4FBR7"/>
<dbReference type="Proteomes" id="UP000041254">
    <property type="component" value="Unassembled WGS sequence"/>
</dbReference>
<proteinExistence type="predicted"/>
<gene>
    <name evidence="4" type="ORF">Vbra_14860</name>
</gene>
<evidence type="ECO:0000313" key="4">
    <source>
        <dbReference type="EMBL" id="CEM10075.1"/>
    </source>
</evidence>
<dbReference type="OrthoDB" id="4977at2759"/>
<dbReference type="Pfam" id="PF04912">
    <property type="entry name" value="Dynamitin"/>
    <property type="match status" value="1"/>
</dbReference>
<dbReference type="InterPro" id="IPR028133">
    <property type="entry name" value="Dynamitin"/>
</dbReference>
<dbReference type="VEuPathDB" id="CryptoDB:Vbra_14860"/>